<protein>
    <submittedName>
        <fullName evidence="2">HTH-type transcriptional regulator CdhR</fullName>
    </submittedName>
</protein>
<feature type="compositionally biased region" description="Low complexity" evidence="1">
    <location>
        <begin position="83"/>
        <end position="95"/>
    </location>
</feature>
<reference evidence="2 3" key="1">
    <citation type="submission" date="2018-02" db="EMBL/GenBank/DDBJ databases">
        <title>FDA/CDC Antimicrobial Resistant Isolate Bank Genome Sequencing.</title>
        <authorList>
            <person name="Benahmed F.H."/>
            <person name="Lutgring J.D."/>
            <person name="Yoo B."/>
            <person name="Machado M."/>
            <person name="Brown A."/>
            <person name="McAllister G."/>
            <person name="Perry A."/>
            <person name="Halpin A.L."/>
            <person name="Vavikolanu K."/>
            <person name="Ott S."/>
            <person name="Zhao X."/>
            <person name="Tallon L.J."/>
            <person name="Sadzewicz L."/>
            <person name="Aluvathingal J."/>
            <person name="Nadendla S."/>
            <person name="Voskania-kordi A."/>
            <person name="Simonyan V."/>
            <person name="Patel J."/>
            <person name="Shawar R.M."/>
        </authorList>
    </citation>
    <scope>NUCLEOTIDE SEQUENCE [LARGE SCALE GENOMIC DNA]</scope>
    <source>
        <strain evidence="2 3">AR_0356</strain>
    </source>
</reference>
<name>A0A2R3IMQ0_9PSED</name>
<feature type="compositionally biased region" description="Pro residues" evidence="1">
    <location>
        <begin position="316"/>
        <end position="331"/>
    </location>
</feature>
<dbReference type="AlphaFoldDB" id="A0A2R3IMQ0"/>
<gene>
    <name evidence="2" type="primary">cdhR</name>
    <name evidence="2" type="ORF">CSB93_1020</name>
</gene>
<feature type="compositionally biased region" description="Basic residues" evidence="1">
    <location>
        <begin position="205"/>
        <end position="217"/>
    </location>
</feature>
<feature type="compositionally biased region" description="Pro residues" evidence="1">
    <location>
        <begin position="245"/>
        <end position="254"/>
    </location>
</feature>
<organism evidence="2 3">
    <name type="scientific">Pseudomonas paraeruginosa</name>
    <dbReference type="NCBI Taxonomy" id="2994495"/>
    <lineage>
        <taxon>Bacteria</taxon>
        <taxon>Pseudomonadati</taxon>
        <taxon>Pseudomonadota</taxon>
        <taxon>Gammaproteobacteria</taxon>
        <taxon>Pseudomonadales</taxon>
        <taxon>Pseudomonadaceae</taxon>
        <taxon>Pseudomonas</taxon>
    </lineage>
</organism>
<keyword evidence="3" id="KW-1185">Reference proteome</keyword>
<feature type="compositionally biased region" description="Basic and acidic residues" evidence="1">
    <location>
        <begin position="194"/>
        <end position="204"/>
    </location>
</feature>
<feature type="compositionally biased region" description="Basic and acidic residues" evidence="1">
    <location>
        <begin position="218"/>
        <end position="227"/>
    </location>
</feature>
<evidence type="ECO:0000313" key="3">
    <source>
        <dbReference type="Proteomes" id="UP000238390"/>
    </source>
</evidence>
<feature type="compositionally biased region" description="Low complexity" evidence="1">
    <location>
        <begin position="12"/>
        <end position="31"/>
    </location>
</feature>
<proteinExistence type="predicted"/>
<feature type="compositionally biased region" description="Basic residues" evidence="1">
    <location>
        <begin position="156"/>
        <end position="174"/>
    </location>
</feature>
<feature type="compositionally biased region" description="Low complexity" evidence="1">
    <location>
        <begin position="118"/>
        <end position="147"/>
    </location>
</feature>
<dbReference type="EMBL" id="CP027169">
    <property type="protein sequence ID" value="AVK02887.1"/>
    <property type="molecule type" value="Genomic_DNA"/>
</dbReference>
<evidence type="ECO:0000313" key="2">
    <source>
        <dbReference type="EMBL" id="AVK02887.1"/>
    </source>
</evidence>
<feature type="region of interest" description="Disordered" evidence="1">
    <location>
        <begin position="80"/>
        <end position="331"/>
    </location>
</feature>
<feature type="region of interest" description="Disordered" evidence="1">
    <location>
        <begin position="1"/>
        <end position="35"/>
    </location>
</feature>
<accession>A0A2R3IMQ0</accession>
<feature type="compositionally biased region" description="Low complexity" evidence="1">
    <location>
        <begin position="277"/>
        <end position="288"/>
    </location>
</feature>
<evidence type="ECO:0000256" key="1">
    <source>
        <dbReference type="SAM" id="MobiDB-lite"/>
    </source>
</evidence>
<sequence>MPAPPGAGPGDQGTQAAPRRNALRRPALALQRPDHCQARQACATHRLRNLDHGAPHVPGLLVPPAARLLGNGLRFRRGAIASGQPLPRRPLPLARAQRRRRPGAGQQWHVGEQRRRAGAAGEGRPAVRGGRFRAAAGGHSSAGTVAAQARPQRCDPRRHRYRQRGAGRGRAARRASRDPALGSHRRLPGVLPAVDRDPGTVRDRRPAHHLGRRHRLHRPDARPDRPGPRPAAGGAGFRAVRARPHPPAPGPPAPAGGDPLWGEQPQAGAGDRRDGAAYRAAADHPGAGRAYPGHPPPAGTAVPRAPGRHALELLPRPAPGQGPPVAAPDRP</sequence>
<dbReference type="Proteomes" id="UP000238390">
    <property type="component" value="Chromosome"/>
</dbReference>